<keyword evidence="1" id="KW-0732">Signal</keyword>
<evidence type="ECO:0000256" key="1">
    <source>
        <dbReference type="SAM" id="SignalP"/>
    </source>
</evidence>
<protein>
    <recommendedName>
        <fullName evidence="4">DUF3718 domain-containing protein</fullName>
    </recommendedName>
</protein>
<proteinExistence type="predicted"/>
<sequence length="86" mass="9427">MKQHTIIALSAIVFSSSALANGGFQPTKKECVNVGKEIVRVSGEMETTTSSIQKSWLKRQLSALNTKRSSCSVKGFEEKRPELAKL</sequence>
<evidence type="ECO:0008006" key="4">
    <source>
        <dbReference type="Google" id="ProtNLM"/>
    </source>
</evidence>
<reference evidence="2 3" key="1">
    <citation type="submission" date="2020-01" db="EMBL/GenBank/DDBJ databases">
        <title>Genomes of bacteria type strains.</title>
        <authorList>
            <person name="Chen J."/>
            <person name="Zhu S."/>
            <person name="Yang J."/>
        </authorList>
    </citation>
    <scope>NUCLEOTIDE SEQUENCE [LARGE SCALE GENOMIC DNA]</scope>
    <source>
        <strain evidence="2 3">LMG 22958</strain>
    </source>
</reference>
<keyword evidence="3" id="KW-1185">Reference proteome</keyword>
<feature type="signal peptide" evidence="1">
    <location>
        <begin position="1"/>
        <end position="20"/>
    </location>
</feature>
<name>A0A6L9MUP2_9ALTE</name>
<evidence type="ECO:0000313" key="2">
    <source>
        <dbReference type="EMBL" id="NDW21969.1"/>
    </source>
</evidence>
<dbReference type="Proteomes" id="UP000478837">
    <property type="component" value="Unassembled WGS sequence"/>
</dbReference>
<dbReference type="RefSeq" id="WP_163111861.1">
    <property type="nucleotide sequence ID" value="NZ_JAAAWP010000006.1"/>
</dbReference>
<dbReference type="EMBL" id="JAAAWP010000006">
    <property type="protein sequence ID" value="NDW21969.1"/>
    <property type="molecule type" value="Genomic_DNA"/>
</dbReference>
<dbReference type="AlphaFoldDB" id="A0A6L9MUP2"/>
<organism evidence="2 3">
    <name type="scientific">Alteromonas hispanica</name>
    <dbReference type="NCBI Taxonomy" id="315421"/>
    <lineage>
        <taxon>Bacteria</taxon>
        <taxon>Pseudomonadati</taxon>
        <taxon>Pseudomonadota</taxon>
        <taxon>Gammaproteobacteria</taxon>
        <taxon>Alteromonadales</taxon>
        <taxon>Alteromonadaceae</taxon>
        <taxon>Alteromonas/Salinimonas group</taxon>
        <taxon>Alteromonas</taxon>
    </lineage>
</organism>
<gene>
    <name evidence="2" type="ORF">GTW09_10585</name>
</gene>
<comment type="caution">
    <text evidence="2">The sequence shown here is derived from an EMBL/GenBank/DDBJ whole genome shotgun (WGS) entry which is preliminary data.</text>
</comment>
<evidence type="ECO:0000313" key="3">
    <source>
        <dbReference type="Proteomes" id="UP000478837"/>
    </source>
</evidence>
<accession>A0A6L9MUP2</accession>
<feature type="chain" id="PRO_5026934747" description="DUF3718 domain-containing protein" evidence="1">
    <location>
        <begin position="21"/>
        <end position="86"/>
    </location>
</feature>